<reference evidence="3 4" key="1">
    <citation type="journal article" date="2019" name="Environ. Microbiol.">
        <title>At the nexus of three kingdoms: the genome of the mycorrhizal fungus Gigaspora margarita provides insights into plant, endobacterial and fungal interactions.</title>
        <authorList>
            <person name="Venice F."/>
            <person name="Ghignone S."/>
            <person name="Salvioli di Fossalunga A."/>
            <person name="Amselem J."/>
            <person name="Novero M."/>
            <person name="Xianan X."/>
            <person name="Sedzielewska Toro K."/>
            <person name="Morin E."/>
            <person name="Lipzen A."/>
            <person name="Grigoriev I.V."/>
            <person name="Henrissat B."/>
            <person name="Martin F.M."/>
            <person name="Bonfante P."/>
        </authorList>
    </citation>
    <scope>NUCLEOTIDE SEQUENCE [LARGE SCALE GENOMIC DNA]</scope>
    <source>
        <strain evidence="3 4">BEG34</strain>
    </source>
</reference>
<evidence type="ECO:0000313" key="3">
    <source>
        <dbReference type="EMBL" id="KAF0366100.1"/>
    </source>
</evidence>
<keyword evidence="4" id="KW-1185">Reference proteome</keyword>
<dbReference type="EMBL" id="WTPW01002778">
    <property type="protein sequence ID" value="KAF0366100.1"/>
    <property type="molecule type" value="Genomic_DNA"/>
</dbReference>
<proteinExistence type="predicted"/>
<protein>
    <submittedName>
        <fullName evidence="3">Uncharacterized protein</fullName>
    </submittedName>
</protein>
<dbReference type="Proteomes" id="UP000439903">
    <property type="component" value="Unassembled WGS sequence"/>
</dbReference>
<sequence>MTGIEITDQKHPSDIAQSMRDQIIRCTEKIARISGLDEQNSKVYSVLSREIRALDKKLDDYHSEYNSLRKTVKRLERDVGTQKNELEDLDECVDRDTVVDLIHEIVPLLINEKGKSSFYSSETSEESDSAEAFVVKERKPFPYKQQRRARPKKVKKAKPRRNLI</sequence>
<keyword evidence="1" id="KW-0175">Coiled coil</keyword>
<organism evidence="3 4">
    <name type="scientific">Gigaspora margarita</name>
    <dbReference type="NCBI Taxonomy" id="4874"/>
    <lineage>
        <taxon>Eukaryota</taxon>
        <taxon>Fungi</taxon>
        <taxon>Fungi incertae sedis</taxon>
        <taxon>Mucoromycota</taxon>
        <taxon>Glomeromycotina</taxon>
        <taxon>Glomeromycetes</taxon>
        <taxon>Diversisporales</taxon>
        <taxon>Gigasporaceae</taxon>
        <taxon>Gigaspora</taxon>
    </lineage>
</organism>
<evidence type="ECO:0000313" key="4">
    <source>
        <dbReference type="Proteomes" id="UP000439903"/>
    </source>
</evidence>
<feature type="coiled-coil region" evidence="1">
    <location>
        <begin position="44"/>
        <end position="92"/>
    </location>
</feature>
<feature type="region of interest" description="Disordered" evidence="2">
    <location>
        <begin position="137"/>
        <end position="164"/>
    </location>
</feature>
<feature type="compositionally biased region" description="Basic residues" evidence="2">
    <location>
        <begin position="145"/>
        <end position="164"/>
    </location>
</feature>
<comment type="caution">
    <text evidence="3">The sequence shown here is derived from an EMBL/GenBank/DDBJ whole genome shotgun (WGS) entry which is preliminary data.</text>
</comment>
<evidence type="ECO:0000256" key="1">
    <source>
        <dbReference type="SAM" id="Coils"/>
    </source>
</evidence>
<gene>
    <name evidence="3" type="ORF">F8M41_013658</name>
</gene>
<dbReference type="AlphaFoldDB" id="A0A8H3WWF3"/>
<dbReference type="OrthoDB" id="2398652at2759"/>
<evidence type="ECO:0000256" key="2">
    <source>
        <dbReference type="SAM" id="MobiDB-lite"/>
    </source>
</evidence>
<accession>A0A8H3WWF3</accession>
<name>A0A8H3WWF3_GIGMA</name>